<feature type="compositionally biased region" description="Basic residues" evidence="3">
    <location>
        <begin position="455"/>
        <end position="464"/>
    </location>
</feature>
<feature type="compositionally biased region" description="Low complexity" evidence="3">
    <location>
        <begin position="413"/>
        <end position="431"/>
    </location>
</feature>
<dbReference type="Gene3D" id="3.40.50.300">
    <property type="entry name" value="P-loop containing nucleotide triphosphate hydrolases"/>
    <property type="match status" value="1"/>
</dbReference>
<feature type="compositionally biased region" description="Polar residues" evidence="3">
    <location>
        <begin position="394"/>
        <end position="406"/>
    </location>
</feature>
<feature type="region of interest" description="Disordered" evidence="3">
    <location>
        <begin position="324"/>
        <end position="484"/>
    </location>
</feature>
<dbReference type="STRING" id="4529.A0A0E0PK95"/>
<feature type="region of interest" description="Disordered" evidence="3">
    <location>
        <begin position="1"/>
        <end position="50"/>
    </location>
</feature>
<feature type="domain" description="NB-ARC" evidence="5">
    <location>
        <begin position="193"/>
        <end position="298"/>
    </location>
</feature>
<dbReference type="SUPFAM" id="SSF52058">
    <property type="entry name" value="L domain-like"/>
    <property type="match status" value="1"/>
</dbReference>
<evidence type="ECO:0000313" key="8">
    <source>
        <dbReference type="Proteomes" id="UP000008022"/>
    </source>
</evidence>
<dbReference type="OMA" id="RFPMASK"/>
<accession>A0A0E0PK95</accession>
<evidence type="ECO:0000256" key="4">
    <source>
        <dbReference type="SAM" id="Phobius"/>
    </source>
</evidence>
<dbReference type="Proteomes" id="UP000008022">
    <property type="component" value="Unassembled WGS sequence"/>
</dbReference>
<dbReference type="SMART" id="SM00369">
    <property type="entry name" value="LRR_TYP"/>
    <property type="match status" value="7"/>
</dbReference>
<protein>
    <submittedName>
        <fullName evidence="7">Uncharacterized protein</fullName>
    </submittedName>
</protein>
<keyword evidence="4" id="KW-0472">Membrane</keyword>
<feature type="compositionally biased region" description="Basic and acidic residues" evidence="3">
    <location>
        <begin position="434"/>
        <end position="454"/>
    </location>
</feature>
<reference evidence="8" key="1">
    <citation type="submission" date="2013-06" db="EMBL/GenBank/DDBJ databases">
        <authorList>
            <person name="Zhao Q."/>
        </authorList>
    </citation>
    <scope>NUCLEOTIDE SEQUENCE</scope>
    <source>
        <strain evidence="8">cv. W1943</strain>
    </source>
</reference>
<keyword evidence="4" id="KW-0812">Transmembrane</keyword>
<dbReference type="Pfam" id="PF00931">
    <property type="entry name" value="NB-ARC"/>
    <property type="match status" value="1"/>
</dbReference>
<dbReference type="PANTHER" id="PTHR36766">
    <property type="entry name" value="PLANT BROAD-SPECTRUM MILDEW RESISTANCE PROTEIN RPW8"/>
    <property type="match status" value="1"/>
</dbReference>
<organism evidence="7 8">
    <name type="scientific">Oryza rufipogon</name>
    <name type="common">Brownbeard rice</name>
    <name type="synonym">Asian wild rice</name>
    <dbReference type="NCBI Taxonomy" id="4529"/>
    <lineage>
        <taxon>Eukaryota</taxon>
        <taxon>Viridiplantae</taxon>
        <taxon>Streptophyta</taxon>
        <taxon>Embryophyta</taxon>
        <taxon>Tracheophyta</taxon>
        <taxon>Spermatophyta</taxon>
        <taxon>Magnoliopsida</taxon>
        <taxon>Liliopsida</taxon>
        <taxon>Poales</taxon>
        <taxon>Poaceae</taxon>
        <taxon>BOP clade</taxon>
        <taxon>Oryzoideae</taxon>
        <taxon>Oryzeae</taxon>
        <taxon>Oryzinae</taxon>
        <taxon>Oryza</taxon>
    </lineage>
</organism>
<dbReference type="SUPFAM" id="SSF52540">
    <property type="entry name" value="P-loop containing nucleoside triphosphate hydrolases"/>
    <property type="match status" value="1"/>
</dbReference>
<keyword evidence="1" id="KW-0433">Leucine-rich repeat</keyword>
<dbReference type="Pfam" id="PF00560">
    <property type="entry name" value="LRR_1"/>
    <property type="match status" value="1"/>
</dbReference>
<dbReference type="PRINTS" id="PR00364">
    <property type="entry name" value="DISEASERSIST"/>
</dbReference>
<name>A0A0E0PK95_ORYRU</name>
<keyword evidence="4" id="KW-1133">Transmembrane helix</keyword>
<feature type="compositionally biased region" description="Polar residues" evidence="3">
    <location>
        <begin position="345"/>
        <end position="354"/>
    </location>
</feature>
<dbReference type="SMART" id="SM00367">
    <property type="entry name" value="LRR_CC"/>
    <property type="match status" value="6"/>
</dbReference>
<dbReference type="GO" id="GO:0043531">
    <property type="term" value="F:ADP binding"/>
    <property type="evidence" value="ECO:0007669"/>
    <property type="project" value="InterPro"/>
</dbReference>
<dbReference type="InterPro" id="IPR002182">
    <property type="entry name" value="NB-ARC"/>
</dbReference>
<dbReference type="Gramene" id="ORUFI05G11280.1">
    <property type="protein sequence ID" value="ORUFI05G11280.1"/>
    <property type="gene ID" value="ORUFI05G11280"/>
</dbReference>
<keyword evidence="8" id="KW-1185">Reference proteome</keyword>
<evidence type="ECO:0000259" key="6">
    <source>
        <dbReference type="Pfam" id="PF25019"/>
    </source>
</evidence>
<dbReference type="InterPro" id="IPR001611">
    <property type="entry name" value="Leu-rich_rpt"/>
</dbReference>
<evidence type="ECO:0000259" key="5">
    <source>
        <dbReference type="Pfam" id="PF00931"/>
    </source>
</evidence>
<dbReference type="InterPro" id="IPR003591">
    <property type="entry name" value="Leu-rich_rpt_typical-subtyp"/>
</dbReference>
<dbReference type="InterPro" id="IPR027417">
    <property type="entry name" value="P-loop_NTPase"/>
</dbReference>
<evidence type="ECO:0000256" key="1">
    <source>
        <dbReference type="ARBA" id="ARBA00022614"/>
    </source>
</evidence>
<dbReference type="Pfam" id="PF25019">
    <property type="entry name" value="LRR_R13L1-DRL21"/>
    <property type="match status" value="1"/>
</dbReference>
<feature type="compositionally biased region" description="Pro residues" evidence="3">
    <location>
        <begin position="32"/>
        <end position="43"/>
    </location>
</feature>
<dbReference type="eggNOG" id="KOG4658">
    <property type="taxonomic scope" value="Eukaryota"/>
</dbReference>
<reference evidence="7" key="2">
    <citation type="submission" date="2015-06" db="UniProtKB">
        <authorList>
            <consortium name="EnsemblPlants"/>
        </authorList>
    </citation>
    <scope>IDENTIFICATION</scope>
</reference>
<sequence length="1389" mass="154656">MPSSSPPLADDRAPMDRRMAQLGSTSGTGLPLQPPTPPSPAPPSTGGDELPALLLRRRSSPTTSPVLPAAGTILRRLTGRSPLGRSLCGFGSSASRAAYDISDMLDEFQSTEPDAGKKKGVFHKLATAPSRFPMASKMKRMRKELAKNTEEHKNFSFVPNTASFEQHRADPRPQLPELTDESVIIGTSEDKRNIIAALLTRGSEEKKESFISDIQLMRKRLAGLLEGRRILIVLDNIWESDQFKLDNLKIMLNVGKKGSEVDVIVTTRTEEIAKRICTVKPYKLEPLNDDICWAIIKIYSAFEGRGDKQQVEVIGQEIATKCGDSHGHRTLEGLARPKSPDYKQTGPQTRTNTSPQPPKRSTAGSGDGQKKGGAPRSEGVVAGMKRNRELKTGATKTTVSSMNPARNSGHHGTNPTTAATTTNFTASAESTLGRADEQLRRSDGEGKGGRDVRGGLRRCRRREGGRRPDSPTTEGRPPISQKDDRLVTLTMHDPVHDMARSVIDDELIVLDDTKENKCGQSTYRYVFITNYDKPSKEFSMILHGKIRALHLVGCSKTKLNDGAFSSAKCLRVLDLNHCSIQKLPDSIYQLKQLQYLHAPQVRDGVIPESISMLSKLNYLNLRESPKISKLPESIGKLEALTYLNLSGCSHLVEFPESFGELRNLEHLDLSGCSRLVELPETVGKLDALMYLNLSGSRIVELPESFRELKNLVHLDLSNCTHLTDVSEHLGSLNRLYRPRLYSRCLVAYPRRRKIQELSSVQKENEASHIHMQNVMDAISRLVYSDSGYSARGILSEALGSLTELKYLNLSGCLLMVVLPGSFGNLENLVHLDLSGCSCLEWTPDNLVGLTKLQHLNLSHYCTGTPRSSMPSQGAARYFDRSYRTAFWKPQEATYPEPLELLPSKEPTRKFMRDRLPQAPICDRLPGTGVSQDKSPSQLHQNSFLDDGNGLLLRPVLLGTQPKLYQNLVLLPNFVVHDANPAELQISCLENVQSTGEVKRIKLSQKTSISKLALEWRRDAKRFADDMNVLEQLVPPNTLSQFELRGYNNVCLPRWLTCISSYLPDLVRIVLDDIPSCSSLPPLGQLTNLQELTLRSMPSISKIDGDICGGSEPFLQLIKFTLDSMEILEEWRTSYNDHGDKLQELEILDCPKLKLKLYEPRAFQWKISNSDNIVTSCGGGQYTGPSSSSSSTTLDVQHCKVPLDQWTLLCHLPALHELRIYECDDLTCSSPEIIESLSSIKQITVECQDMVELPASLCQFKSLPKLILWKCLKLKSLPESTKHLTSLKSLWMVGCSSMTSLPEGLGHLASLMELNINDCPHLKSLPESIQLLPMLEVVKVSYCPELKRWYEIEENKMKLAHIGKKVSINPANLLFLQLFMLTLFAVLYCP</sequence>
<proteinExistence type="predicted"/>
<dbReference type="InterPro" id="IPR006553">
    <property type="entry name" value="Leu-rich_rpt_Cys-con_subtyp"/>
</dbReference>
<dbReference type="Gene3D" id="3.80.10.10">
    <property type="entry name" value="Ribonuclease Inhibitor"/>
    <property type="match status" value="4"/>
</dbReference>
<feature type="domain" description="R13L1/DRL21-like LRR repeat region" evidence="6">
    <location>
        <begin position="982"/>
        <end position="1096"/>
    </location>
</feature>
<feature type="transmembrane region" description="Helical" evidence="4">
    <location>
        <begin position="1370"/>
        <end position="1388"/>
    </location>
</feature>
<dbReference type="Pfam" id="PF13855">
    <property type="entry name" value="LRR_8"/>
    <property type="match status" value="3"/>
</dbReference>
<dbReference type="PANTHER" id="PTHR36766:SF73">
    <property type="entry name" value="NB-ARC DOMAIN-CONTAINING PROTEIN"/>
    <property type="match status" value="1"/>
</dbReference>
<dbReference type="InterPro" id="IPR056789">
    <property type="entry name" value="LRR_R13L1-DRL21"/>
</dbReference>
<feature type="compositionally biased region" description="Basic and acidic residues" evidence="3">
    <location>
        <begin position="9"/>
        <end position="19"/>
    </location>
</feature>
<evidence type="ECO:0000256" key="2">
    <source>
        <dbReference type="ARBA" id="ARBA00022737"/>
    </source>
</evidence>
<evidence type="ECO:0000256" key="3">
    <source>
        <dbReference type="SAM" id="MobiDB-lite"/>
    </source>
</evidence>
<evidence type="ECO:0000313" key="7">
    <source>
        <dbReference type="EnsemblPlants" id="ORUFI05G11280.1"/>
    </source>
</evidence>
<dbReference type="EnsemblPlants" id="ORUFI05G11280.1">
    <property type="protein sequence ID" value="ORUFI05G11280.1"/>
    <property type="gene ID" value="ORUFI05G11280"/>
</dbReference>
<keyword evidence="2" id="KW-0677">Repeat</keyword>
<dbReference type="SUPFAM" id="SSF52047">
    <property type="entry name" value="RNI-like"/>
    <property type="match status" value="1"/>
</dbReference>
<dbReference type="InterPro" id="IPR032675">
    <property type="entry name" value="LRR_dom_sf"/>
</dbReference>